<proteinExistence type="predicted"/>
<dbReference type="EMBL" id="GL376564">
    <property type="status" value="NOT_ANNOTATED_CDS"/>
    <property type="molecule type" value="Genomic_DNA"/>
</dbReference>
<reference evidence="3" key="2">
    <citation type="submission" date="2010-04" db="EMBL/GenBank/DDBJ databases">
        <authorList>
            <person name="Buell R."/>
            <person name="Hamilton J."/>
            <person name="Hostetler J."/>
        </authorList>
    </citation>
    <scope>NUCLEOTIDE SEQUENCE [LARGE SCALE GENOMIC DNA]</scope>
    <source>
        <strain evidence="3">DAOM:BR144</strain>
    </source>
</reference>
<dbReference type="EnsemblProtists" id="PYU1_T005162">
    <property type="protein sequence ID" value="PYU1_T005162"/>
    <property type="gene ID" value="PYU1_G005151"/>
</dbReference>
<dbReference type="HOGENOM" id="CLU_2968233_0_0_1"/>
<dbReference type="VEuPathDB" id="FungiDB:PYU1_G005151"/>
<accession>K3WJM0</accession>
<evidence type="ECO:0000313" key="2">
    <source>
        <dbReference type="EnsemblProtists" id="PYU1_T005162"/>
    </source>
</evidence>
<dbReference type="InParanoid" id="K3WJM0"/>
<protein>
    <submittedName>
        <fullName evidence="2">Uncharacterized protein</fullName>
    </submittedName>
</protein>
<feature type="region of interest" description="Disordered" evidence="1">
    <location>
        <begin position="17"/>
        <end position="38"/>
    </location>
</feature>
<name>K3WJM0_GLOUD</name>
<dbReference type="Proteomes" id="UP000019132">
    <property type="component" value="Unassembled WGS sequence"/>
</dbReference>
<dbReference type="AlphaFoldDB" id="K3WJM0"/>
<sequence length="59" mass="6456">MGDSGAAPLEWRNSVCAAGAQRPRTQRAPLAAAGIHRRHPERRRALQFGCRPQILPSVL</sequence>
<organism evidence="2 3">
    <name type="scientific">Globisporangium ultimum (strain ATCC 200006 / CBS 805.95 / DAOM BR144)</name>
    <name type="common">Pythium ultimum</name>
    <dbReference type="NCBI Taxonomy" id="431595"/>
    <lineage>
        <taxon>Eukaryota</taxon>
        <taxon>Sar</taxon>
        <taxon>Stramenopiles</taxon>
        <taxon>Oomycota</taxon>
        <taxon>Peronosporomycetes</taxon>
        <taxon>Pythiales</taxon>
        <taxon>Pythiaceae</taxon>
        <taxon>Globisporangium</taxon>
    </lineage>
</organism>
<evidence type="ECO:0000313" key="3">
    <source>
        <dbReference type="Proteomes" id="UP000019132"/>
    </source>
</evidence>
<evidence type="ECO:0000256" key="1">
    <source>
        <dbReference type="SAM" id="MobiDB-lite"/>
    </source>
</evidence>
<reference evidence="3" key="1">
    <citation type="journal article" date="2010" name="Genome Biol.">
        <title>Genome sequence of the necrotrophic plant pathogen Pythium ultimum reveals original pathogenicity mechanisms and effector repertoire.</title>
        <authorList>
            <person name="Levesque C.A."/>
            <person name="Brouwer H."/>
            <person name="Cano L."/>
            <person name="Hamilton J.P."/>
            <person name="Holt C."/>
            <person name="Huitema E."/>
            <person name="Raffaele S."/>
            <person name="Robideau G.P."/>
            <person name="Thines M."/>
            <person name="Win J."/>
            <person name="Zerillo M.M."/>
            <person name="Beakes G.W."/>
            <person name="Boore J.L."/>
            <person name="Busam D."/>
            <person name="Dumas B."/>
            <person name="Ferriera S."/>
            <person name="Fuerstenberg S.I."/>
            <person name="Gachon C.M."/>
            <person name="Gaulin E."/>
            <person name="Govers F."/>
            <person name="Grenville-Briggs L."/>
            <person name="Horner N."/>
            <person name="Hostetler J."/>
            <person name="Jiang R.H."/>
            <person name="Johnson J."/>
            <person name="Krajaejun T."/>
            <person name="Lin H."/>
            <person name="Meijer H.J."/>
            <person name="Moore B."/>
            <person name="Morris P."/>
            <person name="Phuntmart V."/>
            <person name="Puiu D."/>
            <person name="Shetty J."/>
            <person name="Stajich J.E."/>
            <person name="Tripathy S."/>
            <person name="Wawra S."/>
            <person name="van West P."/>
            <person name="Whitty B.R."/>
            <person name="Coutinho P.M."/>
            <person name="Henrissat B."/>
            <person name="Martin F."/>
            <person name="Thomas P.D."/>
            <person name="Tyler B.M."/>
            <person name="De Vries R.P."/>
            <person name="Kamoun S."/>
            <person name="Yandell M."/>
            <person name="Tisserat N."/>
            <person name="Buell C.R."/>
        </authorList>
    </citation>
    <scope>NUCLEOTIDE SEQUENCE</scope>
    <source>
        <strain evidence="3">DAOM:BR144</strain>
    </source>
</reference>
<keyword evidence="3" id="KW-1185">Reference proteome</keyword>
<reference evidence="2" key="3">
    <citation type="submission" date="2015-02" db="UniProtKB">
        <authorList>
            <consortium name="EnsemblProtists"/>
        </authorList>
    </citation>
    <scope>IDENTIFICATION</scope>
    <source>
        <strain evidence="2">DAOM BR144</strain>
    </source>
</reference>